<organism evidence="2 3">
    <name type="scientific">Roseovarius albus</name>
    <dbReference type="NCBI Taxonomy" id="1247867"/>
    <lineage>
        <taxon>Bacteria</taxon>
        <taxon>Pseudomonadati</taxon>
        <taxon>Pseudomonadota</taxon>
        <taxon>Alphaproteobacteria</taxon>
        <taxon>Rhodobacterales</taxon>
        <taxon>Roseobacteraceae</taxon>
        <taxon>Roseovarius</taxon>
    </lineage>
</organism>
<evidence type="ECO:0000313" key="3">
    <source>
        <dbReference type="Proteomes" id="UP000193061"/>
    </source>
</evidence>
<evidence type="ECO:0000313" key="2">
    <source>
        <dbReference type="EMBL" id="SLN16884.1"/>
    </source>
</evidence>
<dbReference type="AlphaFoldDB" id="A0A1X6YCV0"/>
<dbReference type="PIRSF" id="PIRSF038991">
    <property type="entry name" value="Protein_AbrB"/>
    <property type="match status" value="1"/>
</dbReference>
<feature type="transmembrane region" description="Helical" evidence="1">
    <location>
        <begin position="267"/>
        <end position="291"/>
    </location>
</feature>
<keyword evidence="3" id="KW-1185">Reference proteome</keyword>
<dbReference type="GO" id="GO:0010468">
    <property type="term" value="P:regulation of gene expression"/>
    <property type="evidence" value="ECO:0007669"/>
    <property type="project" value="InterPro"/>
</dbReference>
<dbReference type="Pfam" id="PF05145">
    <property type="entry name" value="AbrB"/>
    <property type="match status" value="1"/>
</dbReference>
<dbReference type="GO" id="GO:0004497">
    <property type="term" value="F:monooxygenase activity"/>
    <property type="evidence" value="ECO:0007669"/>
    <property type="project" value="UniProtKB-KW"/>
</dbReference>
<feature type="transmembrane region" description="Helical" evidence="1">
    <location>
        <begin position="150"/>
        <end position="170"/>
    </location>
</feature>
<feature type="transmembrane region" description="Helical" evidence="1">
    <location>
        <begin position="214"/>
        <end position="230"/>
    </location>
</feature>
<feature type="transmembrane region" description="Helical" evidence="1">
    <location>
        <begin position="87"/>
        <end position="108"/>
    </location>
</feature>
<dbReference type="PANTHER" id="PTHR38457">
    <property type="entry name" value="REGULATOR ABRB-RELATED"/>
    <property type="match status" value="1"/>
</dbReference>
<dbReference type="InterPro" id="IPR017516">
    <property type="entry name" value="AbrB_dup"/>
</dbReference>
<evidence type="ECO:0000256" key="1">
    <source>
        <dbReference type="SAM" id="Phobius"/>
    </source>
</evidence>
<keyword evidence="2" id="KW-0503">Monooxygenase</keyword>
<sequence>MPHAVTTAILIVLGSVAALGGEWLGLPLPYLIGPLVLSGLITTILPRRLPDAYHFPYWLRLIFIAVIGVMIGARITPELFALTPARIAGLTAIAIFVPLAHAYSYAIFRKLGRYDHVTSFYAGAPGGLYESLALGEEMGADMARLTLQQFLRLILVVTALPFGISLWVGSPVGSAGGMTMAEANIALTDLPPTIAVIAAGLLAGLYIPLPAKQLTAPLVLAAIVTLTGLVDLNLPQWLINVAQIVIGTALGSQFAGLNRRQLQKGILLSLVSVGGMLIMAAGFASALHHYTGQPFDALFISFSPGGVTEMALVALSLNASPTLVTLHHVWRILLTVIGLSISARMMRRQL</sequence>
<dbReference type="Proteomes" id="UP000193061">
    <property type="component" value="Unassembled WGS sequence"/>
</dbReference>
<feature type="transmembrane region" description="Helical" evidence="1">
    <location>
        <begin position="297"/>
        <end position="317"/>
    </location>
</feature>
<dbReference type="OrthoDB" id="7157734at2"/>
<feature type="transmembrane region" description="Helical" evidence="1">
    <location>
        <begin position="57"/>
        <end position="75"/>
    </location>
</feature>
<proteinExistence type="predicted"/>
<protein>
    <submittedName>
        <fullName evidence="2">Putative ammonia monooxygenase</fullName>
    </submittedName>
</protein>
<reference evidence="2 3" key="1">
    <citation type="submission" date="2017-03" db="EMBL/GenBank/DDBJ databases">
        <authorList>
            <person name="Afonso C.L."/>
            <person name="Miller P.J."/>
            <person name="Scott M.A."/>
            <person name="Spackman E."/>
            <person name="Goraichik I."/>
            <person name="Dimitrov K.M."/>
            <person name="Suarez D.L."/>
            <person name="Swayne D.E."/>
        </authorList>
    </citation>
    <scope>NUCLEOTIDE SEQUENCE [LARGE SCALE GENOMIC DNA]</scope>
    <source>
        <strain evidence="2 3">CECT 7450</strain>
    </source>
</reference>
<dbReference type="InterPro" id="IPR007820">
    <property type="entry name" value="AbrB_fam"/>
</dbReference>
<name>A0A1X6YCV0_9RHOB</name>
<dbReference type="NCBIfam" id="TIGR03082">
    <property type="entry name" value="Gneg_AbrB_dup"/>
    <property type="match status" value="1"/>
</dbReference>
<keyword evidence="1" id="KW-0812">Transmembrane</keyword>
<dbReference type="PANTHER" id="PTHR38457:SF1">
    <property type="entry name" value="REGULATOR ABRB-RELATED"/>
    <property type="match status" value="1"/>
</dbReference>
<feature type="transmembrane region" description="Helical" evidence="1">
    <location>
        <begin position="28"/>
        <end position="45"/>
    </location>
</feature>
<gene>
    <name evidence="2" type="ORF">ROA7450_00487</name>
</gene>
<dbReference type="RefSeq" id="WP_085804051.1">
    <property type="nucleotide sequence ID" value="NZ_FWFX01000001.1"/>
</dbReference>
<keyword evidence="1" id="KW-0472">Membrane</keyword>
<dbReference type="EMBL" id="FWFX01000001">
    <property type="protein sequence ID" value="SLN16884.1"/>
    <property type="molecule type" value="Genomic_DNA"/>
</dbReference>
<feature type="transmembrane region" description="Helical" evidence="1">
    <location>
        <begin position="236"/>
        <end position="255"/>
    </location>
</feature>
<feature type="transmembrane region" description="Helical" evidence="1">
    <location>
        <begin position="190"/>
        <end position="207"/>
    </location>
</feature>
<keyword evidence="1" id="KW-1133">Transmembrane helix</keyword>
<keyword evidence="2" id="KW-0560">Oxidoreductase</keyword>
<dbReference type="GO" id="GO:0016020">
    <property type="term" value="C:membrane"/>
    <property type="evidence" value="ECO:0007669"/>
    <property type="project" value="InterPro"/>
</dbReference>
<accession>A0A1X6YCV0</accession>